<feature type="compositionally biased region" description="Low complexity" evidence="4">
    <location>
        <begin position="76"/>
        <end position="96"/>
    </location>
</feature>
<feature type="domain" description="Protein kinase" evidence="5">
    <location>
        <begin position="339"/>
        <end position="620"/>
    </location>
</feature>
<feature type="compositionally biased region" description="Polar residues" evidence="4">
    <location>
        <begin position="47"/>
        <end position="60"/>
    </location>
</feature>
<feature type="compositionally biased region" description="Polar residues" evidence="4">
    <location>
        <begin position="111"/>
        <end position="125"/>
    </location>
</feature>
<dbReference type="PANTHER" id="PTHR44329:SF298">
    <property type="entry name" value="MIXED LINEAGE KINASE DOMAIN-LIKE PROTEIN"/>
    <property type="match status" value="1"/>
</dbReference>
<dbReference type="InterPro" id="IPR017441">
    <property type="entry name" value="Protein_kinase_ATP_BS"/>
</dbReference>
<dbReference type="PROSITE" id="PS00107">
    <property type="entry name" value="PROTEIN_KINASE_ATP"/>
    <property type="match status" value="1"/>
</dbReference>
<dbReference type="SMART" id="SM00220">
    <property type="entry name" value="S_TKc"/>
    <property type="match status" value="1"/>
</dbReference>
<dbReference type="GO" id="GO:0004674">
    <property type="term" value="F:protein serine/threonine kinase activity"/>
    <property type="evidence" value="ECO:0007669"/>
    <property type="project" value="TreeGrafter"/>
</dbReference>
<evidence type="ECO:0000256" key="2">
    <source>
        <dbReference type="ARBA" id="ARBA00022840"/>
    </source>
</evidence>
<dbReference type="Pfam" id="PF00069">
    <property type="entry name" value="Pkinase"/>
    <property type="match status" value="1"/>
</dbReference>
<proteinExistence type="predicted"/>
<evidence type="ECO:0000256" key="3">
    <source>
        <dbReference type="PROSITE-ProRule" id="PRU10141"/>
    </source>
</evidence>
<dbReference type="GO" id="GO:0005524">
    <property type="term" value="F:ATP binding"/>
    <property type="evidence" value="ECO:0007669"/>
    <property type="project" value="UniProtKB-UniRule"/>
</dbReference>
<dbReference type="InterPro" id="IPR011009">
    <property type="entry name" value="Kinase-like_dom_sf"/>
</dbReference>
<gene>
    <name evidence="6" type="ORF">SELO1098_LOCUS29260</name>
</gene>
<name>A0A7S3HN74_9STRA</name>
<feature type="compositionally biased region" description="Low complexity" evidence="4">
    <location>
        <begin position="12"/>
        <end position="46"/>
    </location>
</feature>
<feature type="region of interest" description="Disordered" evidence="4">
    <location>
        <begin position="1"/>
        <end position="138"/>
    </location>
</feature>
<dbReference type="PROSITE" id="PS50011">
    <property type="entry name" value="PROTEIN_KINASE_DOM"/>
    <property type="match status" value="1"/>
</dbReference>
<dbReference type="Gene3D" id="1.10.510.10">
    <property type="entry name" value="Transferase(Phosphotransferase) domain 1"/>
    <property type="match status" value="1"/>
</dbReference>
<dbReference type="PROSITE" id="PS00108">
    <property type="entry name" value="PROTEIN_KINASE_ST"/>
    <property type="match status" value="1"/>
</dbReference>
<protein>
    <recommendedName>
        <fullName evidence="5">Protein kinase domain-containing protein</fullName>
    </recommendedName>
</protein>
<accession>A0A7S3HN74</accession>
<evidence type="ECO:0000256" key="1">
    <source>
        <dbReference type="ARBA" id="ARBA00022741"/>
    </source>
</evidence>
<sequence length="627" mass="67117">MHYKKDGSLDMRYSSSKSAVASGSSSHSRSSYTPSYSSPQPSVSRSQNVFGFQPQSSAGSSGLHYKKDGTLDMRYSSSRTTASAAPSPTPAHVSSTGNLHYKKDGTLDMRYSSSQNTSVPTNAPSSARPGPLHVKKDGTLDMRYSSSQAAVAQKTVSSSSGHTTLHLKKDGTLDMRYSSSKAVAKAAVSGRAGEGGLHYKKDGTLDMRYNSSKMADEVQRAMASMNVSSDGARSVEGGDNGQSAREAYYESLAEQNELYRQLLKQFSEREEVPCQSTAVLPSSDDIAAYLKAYSLSSCPPATSANACHPAADASSMESVTSALPSSILQLTQADVETAIVSREEIGRGAFGLVYRGVWQTQKVAVKVLFLTQLQRAEKAAFEKELIILGHLGTHPNLVQLLGYSIEMPAFVMELVALGSLHHSLYFNNDETVTAALSTSATKKKILIGVLSGLVQLHHVGIVHGDLKPHNVLLTHDFVAKITDFGLSRLRAKASSLTASSQEESAPIVAGTSAYMAPELLEGSTQASPATDIYSMGILFNELCVEEDPYSEHYRSFLGKGPYASTLFAKEGNRPRQDTSSGAQLCNALIRRCWHADATQRPTAVVLLESAMSEDCVLPSLSAASMVV</sequence>
<feature type="binding site" evidence="3">
    <location>
        <position position="366"/>
    </location>
    <ligand>
        <name>ATP</name>
        <dbReference type="ChEBI" id="CHEBI:30616"/>
    </ligand>
</feature>
<evidence type="ECO:0000313" key="6">
    <source>
        <dbReference type="EMBL" id="CAE0300404.1"/>
    </source>
</evidence>
<dbReference type="PANTHER" id="PTHR44329">
    <property type="entry name" value="SERINE/THREONINE-PROTEIN KINASE TNNI3K-RELATED"/>
    <property type="match status" value="1"/>
</dbReference>
<dbReference type="InterPro" id="IPR008271">
    <property type="entry name" value="Ser/Thr_kinase_AS"/>
</dbReference>
<dbReference type="InterPro" id="IPR051681">
    <property type="entry name" value="Ser/Thr_Kinases-Pseudokinases"/>
</dbReference>
<evidence type="ECO:0000256" key="4">
    <source>
        <dbReference type="SAM" id="MobiDB-lite"/>
    </source>
</evidence>
<evidence type="ECO:0000259" key="5">
    <source>
        <dbReference type="PROSITE" id="PS50011"/>
    </source>
</evidence>
<keyword evidence="2 3" id="KW-0067">ATP-binding</keyword>
<dbReference type="EMBL" id="HBIC01057128">
    <property type="protein sequence ID" value="CAE0300404.1"/>
    <property type="molecule type" value="Transcribed_RNA"/>
</dbReference>
<dbReference type="InterPro" id="IPR000719">
    <property type="entry name" value="Prot_kinase_dom"/>
</dbReference>
<reference evidence="6" key="1">
    <citation type="submission" date="2021-01" db="EMBL/GenBank/DDBJ databases">
        <authorList>
            <person name="Corre E."/>
            <person name="Pelletier E."/>
            <person name="Niang G."/>
            <person name="Scheremetjew M."/>
            <person name="Finn R."/>
            <person name="Kale V."/>
            <person name="Holt S."/>
            <person name="Cochrane G."/>
            <person name="Meng A."/>
            <person name="Brown T."/>
            <person name="Cohen L."/>
        </authorList>
    </citation>
    <scope>NUCLEOTIDE SEQUENCE</scope>
    <source>
        <strain evidence="6">CCAP 955/1</strain>
    </source>
</reference>
<keyword evidence="1 3" id="KW-0547">Nucleotide-binding</keyword>
<dbReference type="AlphaFoldDB" id="A0A7S3HN74"/>
<organism evidence="6">
    <name type="scientific">Spumella elongata</name>
    <dbReference type="NCBI Taxonomy" id="89044"/>
    <lineage>
        <taxon>Eukaryota</taxon>
        <taxon>Sar</taxon>
        <taxon>Stramenopiles</taxon>
        <taxon>Ochrophyta</taxon>
        <taxon>Chrysophyceae</taxon>
        <taxon>Chromulinales</taxon>
        <taxon>Chromulinaceae</taxon>
        <taxon>Spumella</taxon>
    </lineage>
</organism>
<dbReference type="SUPFAM" id="SSF56112">
    <property type="entry name" value="Protein kinase-like (PK-like)"/>
    <property type="match status" value="1"/>
</dbReference>